<evidence type="ECO:0000313" key="3">
    <source>
        <dbReference type="Proteomes" id="UP000542811"/>
    </source>
</evidence>
<proteinExistence type="predicted"/>
<reference evidence="2 3" key="1">
    <citation type="submission" date="2020-08" db="EMBL/GenBank/DDBJ databases">
        <title>Genomic Encyclopedia of Type Strains, Phase III (KMG-III): the genomes of soil and plant-associated and newly described type strains.</title>
        <authorList>
            <person name="Whitman W."/>
        </authorList>
    </citation>
    <scope>NUCLEOTIDE SEQUENCE [LARGE SCALE GENOMIC DNA]</scope>
    <source>
        <strain evidence="2 3">CECT 8280</strain>
    </source>
</reference>
<accession>A0ABR6G3V9</accession>
<evidence type="ECO:0000313" key="2">
    <source>
        <dbReference type="EMBL" id="MBB3160942.1"/>
    </source>
</evidence>
<feature type="compositionally biased region" description="Polar residues" evidence="1">
    <location>
        <begin position="98"/>
        <end position="116"/>
    </location>
</feature>
<comment type="caution">
    <text evidence="2">The sequence shown here is derived from an EMBL/GenBank/DDBJ whole genome shotgun (WGS) entry which is preliminary data.</text>
</comment>
<dbReference type="RefSeq" id="WP_221969826.1">
    <property type="nucleotide sequence ID" value="NZ_JAAXQV010000018.1"/>
</dbReference>
<name>A0ABR6G3V9_9HYPH</name>
<gene>
    <name evidence="2" type="ORF">FHS25_001374</name>
</gene>
<organism evidence="2 3">
    <name type="scientific">Rhizobium laguerreae</name>
    <dbReference type="NCBI Taxonomy" id="1076926"/>
    <lineage>
        <taxon>Bacteria</taxon>
        <taxon>Pseudomonadati</taxon>
        <taxon>Pseudomonadota</taxon>
        <taxon>Alphaproteobacteria</taxon>
        <taxon>Hyphomicrobiales</taxon>
        <taxon>Rhizobiaceae</taxon>
        <taxon>Rhizobium/Agrobacterium group</taxon>
        <taxon>Rhizobium</taxon>
    </lineage>
</organism>
<evidence type="ECO:0000256" key="1">
    <source>
        <dbReference type="SAM" id="MobiDB-lite"/>
    </source>
</evidence>
<keyword evidence="3" id="KW-1185">Reference proteome</keyword>
<feature type="region of interest" description="Disordered" evidence="1">
    <location>
        <begin position="90"/>
        <end position="134"/>
    </location>
</feature>
<protein>
    <submittedName>
        <fullName evidence="2">Uncharacterized protein</fullName>
    </submittedName>
</protein>
<dbReference type="Proteomes" id="UP000542811">
    <property type="component" value="Unassembled WGS sequence"/>
</dbReference>
<dbReference type="EMBL" id="JACHXX010000001">
    <property type="protein sequence ID" value="MBB3160942.1"/>
    <property type="molecule type" value="Genomic_DNA"/>
</dbReference>
<sequence>MFQVSVVQREGEGILQPMHLKEHNEFAVFLIGGAARKRPLLAEDRHDYPLHRGHQSAAIEEIGSLVKADKASRPIADQPVFGESCAIAPRESREQTETKPTSFAIASSRSLPSSAETPARSACEGENAASSAQSPTARSRLFNFISSNGQLRLGLAVTGTSAKTVSARIPRIRSIKNANWTDTAGRTETKSCAHPYVAALIRSSREISKYLFRMAPMQALQIDVAADSGPIAGQGGRLNLLSKSYDGFRQFLNVAG</sequence>